<keyword evidence="3" id="KW-0238">DNA-binding</keyword>
<dbReference type="PRINTS" id="PR00686">
    <property type="entry name" value="TIFACTORIID"/>
</dbReference>
<keyword evidence="4" id="KW-0804">Transcription</keyword>
<organism evidence="5 6">
    <name type="scientific">candidate division MSBL1 archaeon SCGC-AAA382M17</name>
    <dbReference type="NCBI Taxonomy" id="1698284"/>
    <lineage>
        <taxon>Archaea</taxon>
        <taxon>Methanobacteriati</taxon>
        <taxon>Methanobacteriota</taxon>
        <taxon>candidate division MSBL1</taxon>
    </lineage>
</organism>
<dbReference type="InterPro" id="IPR012295">
    <property type="entry name" value="TBP_dom_sf"/>
</dbReference>
<comment type="caution">
    <text evidence="5">The sequence shown here is derived from an EMBL/GenBank/DDBJ whole genome shotgun (WGS) entry which is preliminary data.</text>
</comment>
<evidence type="ECO:0000256" key="2">
    <source>
        <dbReference type="ARBA" id="ARBA00022737"/>
    </source>
</evidence>
<name>A0ABR5TJB0_9EURY</name>
<evidence type="ECO:0000313" key="6">
    <source>
        <dbReference type="Proteomes" id="UP000070633"/>
    </source>
</evidence>
<keyword evidence="2" id="KW-0677">Repeat</keyword>
<reference evidence="5 6" key="1">
    <citation type="journal article" date="2016" name="Sci. Rep.">
        <title>Metabolic traits of an uncultured archaeal lineage -MSBL1- from brine pools of the Red Sea.</title>
        <authorList>
            <person name="Mwirichia R."/>
            <person name="Alam I."/>
            <person name="Rashid M."/>
            <person name="Vinu M."/>
            <person name="Ba-Alawi W."/>
            <person name="Anthony Kamau A."/>
            <person name="Kamanda Ngugi D."/>
            <person name="Goker M."/>
            <person name="Klenk H.P."/>
            <person name="Bajic V."/>
            <person name="Stingl U."/>
        </authorList>
    </citation>
    <scope>NUCLEOTIDE SEQUENCE [LARGE SCALE GENOMIC DNA]</scope>
    <source>
        <strain evidence="5">SCGC-AAA382M17</strain>
    </source>
</reference>
<proteinExistence type="inferred from homology"/>
<gene>
    <name evidence="5" type="ORF">AKJ55_01520</name>
</gene>
<dbReference type="Proteomes" id="UP000070633">
    <property type="component" value="Unassembled WGS sequence"/>
</dbReference>
<comment type="similarity">
    <text evidence="1">Belongs to the TBP family.</text>
</comment>
<evidence type="ECO:0000256" key="3">
    <source>
        <dbReference type="ARBA" id="ARBA00023125"/>
    </source>
</evidence>
<accession>A0ABR5TJB0</accession>
<evidence type="ECO:0000256" key="4">
    <source>
        <dbReference type="ARBA" id="ARBA00023163"/>
    </source>
</evidence>
<dbReference type="Pfam" id="PF00352">
    <property type="entry name" value="TBP"/>
    <property type="match status" value="2"/>
</dbReference>
<keyword evidence="6" id="KW-1185">Reference proteome</keyword>
<dbReference type="PANTHER" id="PTHR10126">
    <property type="entry name" value="TATA-BOX BINDING PROTEIN"/>
    <property type="match status" value="1"/>
</dbReference>
<sequence length="177" mass="19772">MADAKYKVNNVVLTVFYEDTRFDLNELASSLEGARYEPESFPGVIYKTIEPKAAFLIFSSGKANCVGANSVKGGKKAIEKLTDKLQDLGFDLGEPGIKVRNMVASVDFQRKFDLEEIARNFPHAEYNPETFPGLAFRLEGYKSMIFLLFTQGEGVCVGAKNKEEIEEGIRRVEKAIE</sequence>
<protein>
    <submittedName>
        <fullName evidence="5">Uncharacterized protein</fullName>
    </submittedName>
</protein>
<evidence type="ECO:0000313" key="5">
    <source>
        <dbReference type="EMBL" id="KXB08036.1"/>
    </source>
</evidence>
<dbReference type="SUPFAM" id="SSF55945">
    <property type="entry name" value="TATA-box binding protein-like"/>
    <property type="match status" value="2"/>
</dbReference>
<dbReference type="InterPro" id="IPR000814">
    <property type="entry name" value="TBP"/>
</dbReference>
<dbReference type="EMBL" id="LHYI01000035">
    <property type="protein sequence ID" value="KXB08036.1"/>
    <property type="molecule type" value="Genomic_DNA"/>
</dbReference>
<evidence type="ECO:0000256" key="1">
    <source>
        <dbReference type="ARBA" id="ARBA00005560"/>
    </source>
</evidence>
<dbReference type="Gene3D" id="3.30.310.10">
    <property type="entry name" value="TATA-Binding Protein"/>
    <property type="match status" value="2"/>
</dbReference>